<dbReference type="Proteomes" id="UP000578531">
    <property type="component" value="Unassembled WGS sequence"/>
</dbReference>
<organism evidence="1 2">
    <name type="scientific">Letharia columbiana</name>
    <dbReference type="NCBI Taxonomy" id="112416"/>
    <lineage>
        <taxon>Eukaryota</taxon>
        <taxon>Fungi</taxon>
        <taxon>Dikarya</taxon>
        <taxon>Ascomycota</taxon>
        <taxon>Pezizomycotina</taxon>
        <taxon>Lecanoromycetes</taxon>
        <taxon>OSLEUM clade</taxon>
        <taxon>Lecanoromycetidae</taxon>
        <taxon>Lecanorales</taxon>
        <taxon>Lecanorineae</taxon>
        <taxon>Parmeliaceae</taxon>
        <taxon>Letharia</taxon>
    </lineage>
</organism>
<dbReference type="AlphaFoldDB" id="A0A8H6FGA3"/>
<keyword evidence="2" id="KW-1185">Reference proteome</keyword>
<evidence type="ECO:0000313" key="2">
    <source>
        <dbReference type="Proteomes" id="UP000578531"/>
    </source>
</evidence>
<accession>A0A8H6FGA3</accession>
<sequence>MVLFFIPHTPERATYLTEEEKAAASFCMKFHAYGGSNKSDSEFETFPWTWACMDVVKRIRHLCHKISLSLLHQSTASAFFFQPRYVTEHPINKENLENMKQANGERLAEHHENNLEHRHPSIQVHHSAEGFTIMEQALPAVYGTTTRLSGFDVAFSKFGRRPK</sequence>
<protein>
    <submittedName>
        <fullName evidence="1">Uncharacterized protein</fullName>
    </submittedName>
</protein>
<reference evidence="1 2" key="1">
    <citation type="journal article" date="2020" name="Genomics">
        <title>Complete, high-quality genomes from long-read metagenomic sequencing of two wolf lichen thalli reveals enigmatic genome architecture.</title>
        <authorList>
            <person name="McKenzie S.K."/>
            <person name="Walston R.F."/>
            <person name="Allen J.L."/>
        </authorList>
    </citation>
    <scope>NUCLEOTIDE SEQUENCE [LARGE SCALE GENOMIC DNA]</scope>
    <source>
        <strain evidence="1">WasteWater2</strain>
    </source>
</reference>
<evidence type="ECO:0000313" key="1">
    <source>
        <dbReference type="EMBL" id="KAF6226788.1"/>
    </source>
</evidence>
<gene>
    <name evidence="1" type="ORF">HO173_012292</name>
</gene>
<dbReference type="EMBL" id="JACCJC010000087">
    <property type="protein sequence ID" value="KAF6226788.1"/>
    <property type="molecule type" value="Genomic_DNA"/>
</dbReference>
<proteinExistence type="predicted"/>
<dbReference type="RefSeq" id="XP_037158939.1">
    <property type="nucleotide sequence ID" value="XM_037314164.1"/>
</dbReference>
<dbReference type="GeneID" id="59293928"/>
<comment type="caution">
    <text evidence="1">The sequence shown here is derived from an EMBL/GenBank/DDBJ whole genome shotgun (WGS) entry which is preliminary data.</text>
</comment>
<name>A0A8H6FGA3_9LECA</name>